<dbReference type="STRING" id="1423811.FC72_GL000544"/>
<sequence>MDLDFKGETVTTLGQPPLVGENFPDFKALDKDGNTVKLSDLLDKPLLISVVPDINTRVCSIQTKHFNTEVDGHSEINFITISTNTIEQQSNWCAAEGVKNMKMLSDVDHDFGKNSKLWIEDKDILARSVWVVDTNKQVIYSEILKVQTNEPDYNKVLDQIDQMHE</sequence>
<dbReference type="Proteomes" id="UP000050929">
    <property type="component" value="Unassembled WGS sequence"/>
</dbReference>
<keyword evidence="1 6" id="KW-0560">Oxidoreductase</keyword>
<proteinExistence type="predicted"/>
<evidence type="ECO:0000256" key="3">
    <source>
        <dbReference type="ARBA" id="ARBA00023157"/>
    </source>
</evidence>
<dbReference type="InterPro" id="IPR036249">
    <property type="entry name" value="Thioredoxin-like_sf"/>
</dbReference>
<accession>A0A0R1IZ33</accession>
<dbReference type="InterPro" id="IPR013766">
    <property type="entry name" value="Thioredoxin_domain"/>
</dbReference>
<evidence type="ECO:0000256" key="4">
    <source>
        <dbReference type="ARBA" id="ARBA00023284"/>
    </source>
</evidence>
<dbReference type="CDD" id="cd03014">
    <property type="entry name" value="PRX_Atyp2cys"/>
    <property type="match status" value="1"/>
</dbReference>
<keyword evidence="2" id="KW-0049">Antioxidant</keyword>
<comment type="caution">
    <text evidence="6">The sequence shown here is derived from an EMBL/GenBank/DDBJ whole genome shotgun (WGS) entry which is preliminary data.</text>
</comment>
<dbReference type="GO" id="GO:0008379">
    <property type="term" value="F:thioredoxin peroxidase activity"/>
    <property type="evidence" value="ECO:0007669"/>
    <property type="project" value="InterPro"/>
</dbReference>
<dbReference type="PANTHER" id="PTHR43110:SF1">
    <property type="entry name" value="THIOL PEROXIDASE"/>
    <property type="match status" value="1"/>
</dbReference>
<dbReference type="Pfam" id="PF00578">
    <property type="entry name" value="AhpC-TSA"/>
    <property type="match status" value="1"/>
</dbReference>
<evidence type="ECO:0000256" key="2">
    <source>
        <dbReference type="ARBA" id="ARBA00022862"/>
    </source>
</evidence>
<dbReference type="Gene3D" id="3.40.30.10">
    <property type="entry name" value="Glutaredoxin"/>
    <property type="match status" value="1"/>
</dbReference>
<dbReference type="PROSITE" id="PS51352">
    <property type="entry name" value="THIOREDOXIN_2"/>
    <property type="match status" value="1"/>
</dbReference>
<dbReference type="PATRIC" id="fig|1423811.3.peg.552"/>
<dbReference type="InterPro" id="IPR000866">
    <property type="entry name" value="AhpC/TSA"/>
</dbReference>
<dbReference type="OrthoDB" id="9781543at2"/>
<keyword evidence="3" id="KW-1015">Disulfide bond</keyword>
<dbReference type="InterPro" id="IPR050455">
    <property type="entry name" value="Tpx_Peroxidase_subfamily"/>
</dbReference>
<protein>
    <submittedName>
        <fullName evidence="6">Thiol peroxidase</fullName>
    </submittedName>
</protein>
<evidence type="ECO:0000259" key="5">
    <source>
        <dbReference type="PROSITE" id="PS51352"/>
    </source>
</evidence>
<feature type="domain" description="Thioredoxin" evidence="5">
    <location>
        <begin position="17"/>
        <end position="165"/>
    </location>
</feature>
<keyword evidence="7" id="KW-1185">Reference proteome</keyword>
<dbReference type="AlphaFoldDB" id="A0A0R1IZ33"/>
<evidence type="ECO:0000256" key="1">
    <source>
        <dbReference type="ARBA" id="ARBA00022559"/>
    </source>
</evidence>
<reference evidence="6 7" key="1">
    <citation type="journal article" date="2015" name="Genome Announc.">
        <title>Expanding the biotechnology potential of lactobacilli through comparative genomics of 213 strains and associated genera.</title>
        <authorList>
            <person name="Sun Z."/>
            <person name="Harris H.M."/>
            <person name="McCann A."/>
            <person name="Guo C."/>
            <person name="Argimon S."/>
            <person name="Zhang W."/>
            <person name="Yang X."/>
            <person name="Jeffery I.B."/>
            <person name="Cooney J.C."/>
            <person name="Kagawa T.F."/>
            <person name="Liu W."/>
            <person name="Song Y."/>
            <person name="Salvetti E."/>
            <person name="Wrobel A."/>
            <person name="Rasinkangas P."/>
            <person name="Parkhill J."/>
            <person name="Rea M.C."/>
            <person name="O'Sullivan O."/>
            <person name="Ritari J."/>
            <person name="Douillard F.P."/>
            <person name="Paul Ross R."/>
            <person name="Yang R."/>
            <person name="Briner A.E."/>
            <person name="Felis G.E."/>
            <person name="de Vos W.M."/>
            <person name="Barrangou R."/>
            <person name="Klaenhammer T.R."/>
            <person name="Caufield P.W."/>
            <person name="Cui Y."/>
            <person name="Zhang H."/>
            <person name="O'Toole P.W."/>
        </authorList>
    </citation>
    <scope>NUCLEOTIDE SEQUENCE [LARGE SCALE GENOMIC DNA]</scope>
    <source>
        <strain evidence="6 7">DSM 20183</strain>
    </source>
</reference>
<name>A0A0R1IZ33_9LACO</name>
<dbReference type="PANTHER" id="PTHR43110">
    <property type="entry name" value="THIOL PEROXIDASE"/>
    <property type="match status" value="1"/>
</dbReference>
<dbReference type="InterPro" id="IPR002065">
    <property type="entry name" value="TPX"/>
</dbReference>
<evidence type="ECO:0000313" key="6">
    <source>
        <dbReference type="EMBL" id="KRK64232.1"/>
    </source>
</evidence>
<gene>
    <name evidence="6" type="ORF">FC72_GL000544</name>
</gene>
<organism evidence="6 7">
    <name type="scientific">Companilactobacillus tucceti DSM 20183</name>
    <dbReference type="NCBI Taxonomy" id="1423811"/>
    <lineage>
        <taxon>Bacteria</taxon>
        <taxon>Bacillati</taxon>
        <taxon>Bacillota</taxon>
        <taxon>Bacilli</taxon>
        <taxon>Lactobacillales</taxon>
        <taxon>Lactobacillaceae</taxon>
        <taxon>Companilactobacillus</taxon>
    </lineage>
</organism>
<dbReference type="NCBIfam" id="NF001808">
    <property type="entry name" value="PRK00522.1"/>
    <property type="match status" value="1"/>
</dbReference>
<dbReference type="EMBL" id="AZDG01000014">
    <property type="protein sequence ID" value="KRK64232.1"/>
    <property type="molecule type" value="Genomic_DNA"/>
</dbReference>
<dbReference type="RefSeq" id="WP_057766132.1">
    <property type="nucleotide sequence ID" value="NZ_AZDG01000014.1"/>
</dbReference>
<dbReference type="SUPFAM" id="SSF52833">
    <property type="entry name" value="Thioredoxin-like"/>
    <property type="match status" value="1"/>
</dbReference>
<keyword evidence="4" id="KW-0676">Redox-active center</keyword>
<evidence type="ECO:0000313" key="7">
    <source>
        <dbReference type="Proteomes" id="UP000050929"/>
    </source>
</evidence>
<keyword evidence="1 6" id="KW-0575">Peroxidase</keyword>